<dbReference type="Proteomes" id="UP001646141">
    <property type="component" value="Unassembled WGS sequence"/>
</dbReference>
<feature type="chain" id="PRO_5046267530" evidence="2">
    <location>
        <begin position="25"/>
        <end position="255"/>
    </location>
</feature>
<dbReference type="PROSITE" id="PS00061">
    <property type="entry name" value="ADH_SHORT"/>
    <property type="match status" value="1"/>
</dbReference>
<organism evidence="3 4">
    <name type="scientific">Leucobacter chromiireducens subsp. chromiireducens</name>
    <dbReference type="NCBI Taxonomy" id="660067"/>
    <lineage>
        <taxon>Bacteria</taxon>
        <taxon>Bacillati</taxon>
        <taxon>Actinomycetota</taxon>
        <taxon>Actinomycetes</taxon>
        <taxon>Micrococcales</taxon>
        <taxon>Microbacteriaceae</taxon>
        <taxon>Leucobacter</taxon>
    </lineage>
</organism>
<dbReference type="EMBL" id="QYAD01000001">
    <property type="protein sequence ID" value="MBL3688563.1"/>
    <property type="molecule type" value="Genomic_DNA"/>
</dbReference>
<comment type="caution">
    <text evidence="3">The sequence shown here is derived from an EMBL/GenBank/DDBJ whole genome shotgun (WGS) entry which is preliminary data.</text>
</comment>
<dbReference type="PANTHER" id="PTHR42760:SF40">
    <property type="entry name" value="3-OXOACYL-[ACYL-CARRIER-PROTEIN] REDUCTASE, CHLOROPLASTIC"/>
    <property type="match status" value="1"/>
</dbReference>
<protein>
    <submittedName>
        <fullName evidence="3">SDR family oxidoreductase</fullName>
    </submittedName>
</protein>
<dbReference type="PANTHER" id="PTHR42760">
    <property type="entry name" value="SHORT-CHAIN DEHYDROGENASES/REDUCTASES FAMILY MEMBER"/>
    <property type="match status" value="1"/>
</dbReference>
<dbReference type="InterPro" id="IPR020904">
    <property type="entry name" value="Sc_DH/Rdtase_CS"/>
</dbReference>
<dbReference type="PRINTS" id="PR00080">
    <property type="entry name" value="SDRFAMILY"/>
</dbReference>
<dbReference type="InterPro" id="IPR036291">
    <property type="entry name" value="NAD(P)-bd_dom_sf"/>
</dbReference>
<sequence>MTLRYALITGASSGIGTAAALALAADGNAVWLTYTGGEAAAREAADACIAAGAPEAHVSRLDLRDPASIEALVAEIEARWGKLHVLINNGGVCPYRAFDDITIDEWDAVMETNGRGTFLLTRAALPLLRAAAGTPEAPIDRSVVNLSSIAGQQGALKTGMHYAASKGAILALTRSFARGLAAEGIRVNAVTPGPVVSAITDHLQGPARDALTSSIPLGDFGQPDDVAWIIAALASPKAAFTTGATYDVNGGVRID</sequence>
<feature type="signal peptide" evidence="2">
    <location>
        <begin position="1"/>
        <end position="24"/>
    </location>
</feature>
<keyword evidence="4" id="KW-1185">Reference proteome</keyword>
<evidence type="ECO:0000313" key="4">
    <source>
        <dbReference type="Proteomes" id="UP001646141"/>
    </source>
</evidence>
<dbReference type="Pfam" id="PF13561">
    <property type="entry name" value="adh_short_C2"/>
    <property type="match status" value="1"/>
</dbReference>
<gene>
    <name evidence="3" type="ORF">D3226_01130</name>
</gene>
<comment type="similarity">
    <text evidence="1">Belongs to the short-chain dehydrogenases/reductases (SDR) family.</text>
</comment>
<dbReference type="Gene3D" id="3.40.50.720">
    <property type="entry name" value="NAD(P)-binding Rossmann-like Domain"/>
    <property type="match status" value="1"/>
</dbReference>
<evidence type="ECO:0000256" key="1">
    <source>
        <dbReference type="ARBA" id="ARBA00006484"/>
    </source>
</evidence>
<evidence type="ECO:0000313" key="3">
    <source>
        <dbReference type="EMBL" id="MBL3688563.1"/>
    </source>
</evidence>
<keyword evidence="2" id="KW-0732">Signal</keyword>
<accession>A0ABS1SK63</accession>
<dbReference type="InterPro" id="IPR002347">
    <property type="entry name" value="SDR_fam"/>
</dbReference>
<reference evidence="3 4" key="1">
    <citation type="submission" date="2018-09" db="EMBL/GenBank/DDBJ databases">
        <title>Comparative genomics of Leucobacter spp.</title>
        <authorList>
            <person name="Reis A.C."/>
            <person name="Kolvenbach B.A."/>
            <person name="Corvini P.F.X."/>
            <person name="Nunes O.C."/>
        </authorList>
    </citation>
    <scope>NUCLEOTIDE SEQUENCE [LARGE SCALE GENOMIC DNA]</scope>
    <source>
        <strain evidence="3 4">L-1</strain>
    </source>
</reference>
<dbReference type="SUPFAM" id="SSF51735">
    <property type="entry name" value="NAD(P)-binding Rossmann-fold domains"/>
    <property type="match status" value="1"/>
</dbReference>
<name>A0ABS1SK63_9MICO</name>
<dbReference type="PRINTS" id="PR00081">
    <property type="entry name" value="GDHRDH"/>
</dbReference>
<dbReference type="RefSeq" id="WP_202380599.1">
    <property type="nucleotide sequence ID" value="NZ_BAAAMA010000003.1"/>
</dbReference>
<evidence type="ECO:0000256" key="2">
    <source>
        <dbReference type="SAM" id="SignalP"/>
    </source>
</evidence>
<proteinExistence type="inferred from homology"/>